<accession>A0A5N8V6W9</accession>
<keyword evidence="2" id="KW-1133">Transmembrane helix</keyword>
<proteinExistence type="predicted"/>
<organism evidence="3 4">
    <name type="scientific">Streptomyces adustus</name>
    <dbReference type="NCBI Taxonomy" id="1609272"/>
    <lineage>
        <taxon>Bacteria</taxon>
        <taxon>Bacillati</taxon>
        <taxon>Actinomycetota</taxon>
        <taxon>Actinomycetes</taxon>
        <taxon>Kitasatosporales</taxon>
        <taxon>Streptomycetaceae</taxon>
        <taxon>Streptomyces</taxon>
    </lineage>
</organism>
<evidence type="ECO:0000313" key="3">
    <source>
        <dbReference type="EMBL" id="MPY30636.1"/>
    </source>
</evidence>
<name>A0A5N8V6W9_9ACTN</name>
<keyword evidence="2" id="KW-0472">Membrane</keyword>
<protein>
    <submittedName>
        <fullName evidence="3">Uncharacterized protein</fullName>
    </submittedName>
</protein>
<evidence type="ECO:0000256" key="2">
    <source>
        <dbReference type="SAM" id="Phobius"/>
    </source>
</evidence>
<sequence>MRIEGDDQDALYPDGSDEDADDGASAAPDASAAGRPTGAPQEAGLTPATPSGDPAHQTVARTGSAPEPVLQILPLGSGLMLIGLGFGLAFVALRLRRG</sequence>
<comment type="caution">
    <text evidence="3">The sequence shown here is derived from an EMBL/GenBank/DDBJ whole genome shotgun (WGS) entry which is preliminary data.</text>
</comment>
<feature type="compositionally biased region" description="Low complexity" evidence="1">
    <location>
        <begin position="23"/>
        <end position="34"/>
    </location>
</feature>
<dbReference type="Proteomes" id="UP000325849">
    <property type="component" value="Unassembled WGS sequence"/>
</dbReference>
<dbReference type="AlphaFoldDB" id="A0A5N8V6W9"/>
<evidence type="ECO:0000313" key="4">
    <source>
        <dbReference type="Proteomes" id="UP000325849"/>
    </source>
</evidence>
<keyword evidence="4" id="KW-1185">Reference proteome</keyword>
<dbReference type="OrthoDB" id="4304349at2"/>
<dbReference type="EMBL" id="VJZD01000011">
    <property type="protein sequence ID" value="MPY30636.1"/>
    <property type="molecule type" value="Genomic_DNA"/>
</dbReference>
<evidence type="ECO:0000256" key="1">
    <source>
        <dbReference type="SAM" id="MobiDB-lite"/>
    </source>
</evidence>
<dbReference type="RefSeq" id="WP_152885447.1">
    <property type="nucleotide sequence ID" value="NZ_JBHJTU010000006.1"/>
</dbReference>
<reference evidence="3 4" key="1">
    <citation type="submission" date="2019-07" db="EMBL/GenBank/DDBJ databases">
        <title>New species of Amycolatopsis and Streptomyces.</title>
        <authorList>
            <person name="Duangmal K."/>
            <person name="Teo W.F.A."/>
            <person name="Lipun K."/>
        </authorList>
    </citation>
    <scope>NUCLEOTIDE SEQUENCE [LARGE SCALE GENOMIC DNA]</scope>
    <source>
        <strain evidence="3 4">NBRC 109810</strain>
    </source>
</reference>
<keyword evidence="2" id="KW-0812">Transmembrane</keyword>
<feature type="region of interest" description="Disordered" evidence="1">
    <location>
        <begin position="1"/>
        <end position="65"/>
    </location>
</feature>
<gene>
    <name evidence="3" type="ORF">FNH09_04720</name>
</gene>
<feature type="transmembrane region" description="Helical" evidence="2">
    <location>
        <begin position="72"/>
        <end position="93"/>
    </location>
</feature>